<feature type="domain" description="EAL" evidence="1">
    <location>
        <begin position="1"/>
        <end position="228"/>
    </location>
</feature>
<evidence type="ECO:0000313" key="3">
    <source>
        <dbReference type="Proteomes" id="UP001596191"/>
    </source>
</evidence>
<dbReference type="Gene3D" id="3.20.20.450">
    <property type="entry name" value="EAL domain"/>
    <property type="match status" value="1"/>
</dbReference>
<dbReference type="EMBL" id="JBHSSJ010000004">
    <property type="protein sequence ID" value="MFC6274861.1"/>
    <property type="molecule type" value="Genomic_DNA"/>
</dbReference>
<evidence type="ECO:0000313" key="2">
    <source>
        <dbReference type="EMBL" id="MFC6274861.1"/>
    </source>
</evidence>
<protein>
    <submittedName>
        <fullName evidence="2">EAL domain-containing protein</fullName>
    </submittedName>
</protein>
<comment type="caution">
    <text evidence="2">The sequence shown here is derived from an EMBL/GenBank/DDBJ whole genome shotgun (WGS) entry which is preliminary data.</text>
</comment>
<gene>
    <name evidence="2" type="ORF">ACFQET_04945</name>
</gene>
<dbReference type="PANTHER" id="PTHR33121">
    <property type="entry name" value="CYCLIC DI-GMP PHOSPHODIESTERASE PDEF"/>
    <property type="match status" value="1"/>
</dbReference>
<dbReference type="Pfam" id="PF00563">
    <property type="entry name" value="EAL"/>
    <property type="match status" value="1"/>
</dbReference>
<dbReference type="RefSeq" id="WP_125640636.1">
    <property type="nucleotide sequence ID" value="NZ_JBHSSJ010000004.1"/>
</dbReference>
<sequence>MTYRYFIQPQVDAINDSVIGYELLLRQKQSGQWLTPTATTGIAVDDEARLIEQAAQQLQLKVGSLSFNVNEHQFLDRSMAQAIIQAQRAIYPINLVLEVTEEPTAHPVTERQLSEQIHYFDDHGIQLSLDDVGTGLNTYEHLEPLLSAVSELKFPLQNFREAHRETEIQPALHFWLKIAQQYRLRFILEGVETKTDHDLANQLGIPNRQGWYYGKPHPLPEDLLRNQR</sequence>
<reference evidence="3" key="1">
    <citation type="journal article" date="2019" name="Int. J. Syst. Evol. Microbiol.">
        <title>The Global Catalogue of Microorganisms (GCM) 10K type strain sequencing project: providing services to taxonomists for standard genome sequencing and annotation.</title>
        <authorList>
            <consortium name="The Broad Institute Genomics Platform"/>
            <consortium name="The Broad Institute Genome Sequencing Center for Infectious Disease"/>
            <person name="Wu L."/>
            <person name="Ma J."/>
        </authorList>
    </citation>
    <scope>NUCLEOTIDE SEQUENCE [LARGE SCALE GENOMIC DNA]</scope>
    <source>
        <strain evidence="3">CCM 8907</strain>
    </source>
</reference>
<keyword evidence="3" id="KW-1185">Reference proteome</keyword>
<dbReference type="PROSITE" id="PS50883">
    <property type="entry name" value="EAL"/>
    <property type="match status" value="1"/>
</dbReference>
<dbReference type="PANTHER" id="PTHR33121:SF70">
    <property type="entry name" value="SIGNALING PROTEIN YKOW"/>
    <property type="match status" value="1"/>
</dbReference>
<dbReference type="SMART" id="SM00052">
    <property type="entry name" value="EAL"/>
    <property type="match status" value="1"/>
</dbReference>
<accession>A0ABW1TNU0</accession>
<organism evidence="2 3">
    <name type="scientific">Levilactobacillus tangyuanensis</name>
    <dbReference type="NCBI Taxonomy" id="2486021"/>
    <lineage>
        <taxon>Bacteria</taxon>
        <taxon>Bacillati</taxon>
        <taxon>Bacillota</taxon>
        <taxon>Bacilli</taxon>
        <taxon>Lactobacillales</taxon>
        <taxon>Lactobacillaceae</taxon>
        <taxon>Levilactobacillus</taxon>
    </lineage>
</organism>
<name>A0ABW1TNU0_9LACO</name>
<dbReference type="CDD" id="cd01948">
    <property type="entry name" value="EAL"/>
    <property type="match status" value="1"/>
</dbReference>
<proteinExistence type="predicted"/>
<dbReference type="SUPFAM" id="SSF141868">
    <property type="entry name" value="EAL domain-like"/>
    <property type="match status" value="1"/>
</dbReference>
<dbReference type="InterPro" id="IPR035919">
    <property type="entry name" value="EAL_sf"/>
</dbReference>
<dbReference type="InterPro" id="IPR050706">
    <property type="entry name" value="Cyclic-di-GMP_PDE-like"/>
</dbReference>
<dbReference type="InterPro" id="IPR001633">
    <property type="entry name" value="EAL_dom"/>
</dbReference>
<evidence type="ECO:0000259" key="1">
    <source>
        <dbReference type="PROSITE" id="PS50883"/>
    </source>
</evidence>
<dbReference type="Proteomes" id="UP001596191">
    <property type="component" value="Unassembled WGS sequence"/>
</dbReference>